<dbReference type="Proteomes" id="UP001642360">
    <property type="component" value="Unassembled WGS sequence"/>
</dbReference>
<keyword evidence="2" id="KW-1185">Reference proteome</keyword>
<gene>
    <name evidence="1" type="ORF">ILEXP_LOCUS39306</name>
</gene>
<comment type="caution">
    <text evidence="1">The sequence shown here is derived from an EMBL/GenBank/DDBJ whole genome shotgun (WGS) entry which is preliminary data.</text>
</comment>
<sequence length="109" mass="12196">MARPLPNTINGLSDLNNFENTIRDKFDISGFCGKSREGFNRCDLIELLKIVVARVFLIARVRDDDHGPRVNGGVGKTSEAMDAVVLEMLRTIPCRLVRYPNVGPAYPYD</sequence>
<name>A0ABC8TK49_9AQUA</name>
<evidence type="ECO:0000313" key="1">
    <source>
        <dbReference type="EMBL" id="CAK9169832.1"/>
    </source>
</evidence>
<dbReference type="AlphaFoldDB" id="A0ABC8TK49"/>
<protein>
    <submittedName>
        <fullName evidence="1">Uncharacterized protein</fullName>
    </submittedName>
</protein>
<proteinExistence type="predicted"/>
<dbReference type="EMBL" id="CAUOFW020005380">
    <property type="protein sequence ID" value="CAK9169832.1"/>
    <property type="molecule type" value="Genomic_DNA"/>
</dbReference>
<evidence type="ECO:0000313" key="2">
    <source>
        <dbReference type="Proteomes" id="UP001642360"/>
    </source>
</evidence>
<reference evidence="1 2" key="1">
    <citation type="submission" date="2024-02" db="EMBL/GenBank/DDBJ databases">
        <authorList>
            <person name="Vignale AGUSTIN F."/>
            <person name="Sosa J E."/>
            <person name="Modenutti C."/>
        </authorList>
    </citation>
    <scope>NUCLEOTIDE SEQUENCE [LARGE SCALE GENOMIC DNA]</scope>
</reference>
<accession>A0ABC8TK49</accession>
<organism evidence="1 2">
    <name type="scientific">Ilex paraguariensis</name>
    <name type="common">yerba mate</name>
    <dbReference type="NCBI Taxonomy" id="185542"/>
    <lineage>
        <taxon>Eukaryota</taxon>
        <taxon>Viridiplantae</taxon>
        <taxon>Streptophyta</taxon>
        <taxon>Embryophyta</taxon>
        <taxon>Tracheophyta</taxon>
        <taxon>Spermatophyta</taxon>
        <taxon>Magnoliopsida</taxon>
        <taxon>eudicotyledons</taxon>
        <taxon>Gunneridae</taxon>
        <taxon>Pentapetalae</taxon>
        <taxon>asterids</taxon>
        <taxon>campanulids</taxon>
        <taxon>Aquifoliales</taxon>
        <taxon>Aquifoliaceae</taxon>
        <taxon>Ilex</taxon>
    </lineage>
</organism>